<accession>A0A6A9V0Q5</accession>
<dbReference type="InterPro" id="IPR029000">
    <property type="entry name" value="Cyclophilin-like_dom_sf"/>
</dbReference>
<keyword evidence="5" id="KW-0413">Isomerase</keyword>
<evidence type="ECO:0000313" key="5">
    <source>
        <dbReference type="EMBL" id="MVA76039.1"/>
    </source>
</evidence>
<keyword evidence="6" id="KW-1185">Reference proteome</keyword>
<comment type="caution">
    <text evidence="5">The sequence shown here is derived from an EMBL/GenBank/DDBJ whole genome shotgun (WGS) entry which is preliminary data.</text>
</comment>
<evidence type="ECO:0000256" key="2">
    <source>
        <dbReference type="SAM" id="MobiDB-lite"/>
    </source>
</evidence>
<dbReference type="Gene3D" id="2.40.100.10">
    <property type="entry name" value="Cyclophilin-like"/>
    <property type="match status" value="1"/>
</dbReference>
<dbReference type="PROSITE" id="PS50072">
    <property type="entry name" value="CSA_PPIASE_2"/>
    <property type="match status" value="1"/>
</dbReference>
<dbReference type="InterPro" id="IPR002130">
    <property type="entry name" value="Cyclophilin-type_PPIase_dom"/>
</dbReference>
<evidence type="ECO:0000256" key="1">
    <source>
        <dbReference type="ARBA" id="ARBA00002388"/>
    </source>
</evidence>
<feature type="region of interest" description="Disordered" evidence="2">
    <location>
        <begin position="214"/>
        <end position="241"/>
    </location>
</feature>
<evidence type="ECO:0000313" key="6">
    <source>
        <dbReference type="Proteomes" id="UP000435304"/>
    </source>
</evidence>
<evidence type="ECO:0000256" key="3">
    <source>
        <dbReference type="SAM" id="SignalP"/>
    </source>
</evidence>
<dbReference type="InterPro" id="IPR044666">
    <property type="entry name" value="Cyclophilin_A-like"/>
</dbReference>
<feature type="region of interest" description="Disordered" evidence="2">
    <location>
        <begin position="28"/>
        <end position="51"/>
    </location>
</feature>
<dbReference type="Pfam" id="PF00160">
    <property type="entry name" value="Pro_isomerase"/>
    <property type="match status" value="1"/>
</dbReference>
<name>A0A6A9V0Q5_9ACTN</name>
<keyword evidence="3" id="KW-0732">Signal</keyword>
<organism evidence="5 6">
    <name type="scientific">Auraticoccus cholistanensis</name>
    <dbReference type="NCBI Taxonomy" id="2656650"/>
    <lineage>
        <taxon>Bacteria</taxon>
        <taxon>Bacillati</taxon>
        <taxon>Actinomycetota</taxon>
        <taxon>Actinomycetes</taxon>
        <taxon>Propionibacteriales</taxon>
        <taxon>Propionibacteriaceae</taxon>
        <taxon>Auraticoccus</taxon>
    </lineage>
</organism>
<dbReference type="PROSITE" id="PS51257">
    <property type="entry name" value="PROKAR_LIPOPROTEIN"/>
    <property type="match status" value="1"/>
</dbReference>
<proteinExistence type="predicted"/>
<feature type="signal peptide" evidence="3">
    <location>
        <begin position="1"/>
        <end position="26"/>
    </location>
</feature>
<feature type="chain" id="PRO_5038524533" evidence="3">
    <location>
        <begin position="27"/>
        <end position="241"/>
    </location>
</feature>
<gene>
    <name evidence="5" type="ORF">GC722_08385</name>
</gene>
<dbReference type="AlphaFoldDB" id="A0A6A9V0Q5"/>
<dbReference type="GO" id="GO:0003755">
    <property type="term" value="F:peptidyl-prolyl cis-trans isomerase activity"/>
    <property type="evidence" value="ECO:0007669"/>
    <property type="project" value="InterPro"/>
</dbReference>
<dbReference type="PANTHER" id="PTHR45625:SF3">
    <property type="entry name" value="PEPTIDYL-PROLYL CIS-TRANS ISOMERASE B-RELATED"/>
    <property type="match status" value="1"/>
</dbReference>
<sequence>MWQGVRVLKRLSPLALLTVLALAACAPPESTGTPSAGAPAGSEAPSSTTMASPAALCEYLPDGEPSKPVDPPSTDDVETTGELTVTLEMTEGPVTITMDRASTPCAVHSFESLAAQDFYDGTSCHRLSDSGQLLMLQCGDPTGTGSGGPGYRFAEEVTGEETYEAGTVAMAKAQAPATSGSQFFLVYDDSALPPDYTVIGHMDEKSRAVVARMSAEGQDGSYPDGTGKPNNPAEITDVTVG</sequence>
<reference evidence="5 6" key="1">
    <citation type="submission" date="2019-12" db="EMBL/GenBank/DDBJ databases">
        <title>Auraticoccus cholistani sp. nov., an actinomycete isolated from soil of Cholistan desert.</title>
        <authorList>
            <person name="Cheema M.T."/>
        </authorList>
    </citation>
    <scope>NUCLEOTIDE SEQUENCE [LARGE SCALE GENOMIC DNA]</scope>
    <source>
        <strain evidence="5 6">F435</strain>
    </source>
</reference>
<protein>
    <submittedName>
        <fullName evidence="5">Peptidylprolyl isomerase</fullName>
    </submittedName>
</protein>
<dbReference type="SUPFAM" id="SSF50891">
    <property type="entry name" value="Cyclophilin-like"/>
    <property type="match status" value="1"/>
</dbReference>
<comment type="function">
    <text evidence="1">PPIases accelerate the folding of proteins. It catalyzes the cis-trans isomerization of proline imidic peptide bonds in oligopeptides.</text>
</comment>
<dbReference type="EMBL" id="WPCU01000005">
    <property type="protein sequence ID" value="MVA76039.1"/>
    <property type="molecule type" value="Genomic_DNA"/>
</dbReference>
<dbReference type="PANTHER" id="PTHR45625">
    <property type="entry name" value="PEPTIDYL-PROLYL CIS-TRANS ISOMERASE-RELATED"/>
    <property type="match status" value="1"/>
</dbReference>
<dbReference type="Proteomes" id="UP000435304">
    <property type="component" value="Unassembled WGS sequence"/>
</dbReference>
<feature type="domain" description="PPIase cyclophilin-type" evidence="4">
    <location>
        <begin position="92"/>
        <end position="240"/>
    </location>
</feature>
<evidence type="ECO:0000259" key="4">
    <source>
        <dbReference type="PROSITE" id="PS50072"/>
    </source>
</evidence>